<sequence length="246" mass="28337">MIPTERKAMQTEIPTLESRTPGQEKFWHLTRQEIFFKTATKDLEWLAQISHFEATPKGSILYLPGDLAEDIFILKQGRIRISRISSEGKQITLALLEAPTLFGELALINDGTPHESMAETLEETYLCKISRQNFESFLARHPEVNLRVMKLVGQRLRQIENKLEDLVFMSVEQRLQKLLLKLALEYGRKTQEGTLINLRITHEELGHLINATRPTITELLRKFENQSLIKVIKRKILVLPSLLEAA</sequence>
<keyword evidence="1" id="KW-0805">Transcription regulation</keyword>
<accession>A0A2M7FY93</accession>
<dbReference type="InterPro" id="IPR036388">
    <property type="entry name" value="WH-like_DNA-bd_sf"/>
</dbReference>
<dbReference type="GO" id="GO:0003700">
    <property type="term" value="F:DNA-binding transcription factor activity"/>
    <property type="evidence" value="ECO:0007669"/>
    <property type="project" value="TreeGrafter"/>
</dbReference>
<evidence type="ECO:0000256" key="3">
    <source>
        <dbReference type="ARBA" id="ARBA00023163"/>
    </source>
</evidence>
<gene>
    <name evidence="6" type="ORF">COW36_21945</name>
</gene>
<evidence type="ECO:0000256" key="1">
    <source>
        <dbReference type="ARBA" id="ARBA00023015"/>
    </source>
</evidence>
<proteinExistence type="predicted"/>
<reference evidence="6 7" key="1">
    <citation type="submission" date="2017-09" db="EMBL/GenBank/DDBJ databases">
        <title>Depth-based differentiation of microbial function through sediment-hosted aquifers and enrichment of novel symbionts in the deep terrestrial subsurface.</title>
        <authorList>
            <person name="Probst A.J."/>
            <person name="Ladd B."/>
            <person name="Jarett J.K."/>
            <person name="Geller-Mcgrath D.E."/>
            <person name="Sieber C.M."/>
            <person name="Emerson J.B."/>
            <person name="Anantharaman K."/>
            <person name="Thomas B.C."/>
            <person name="Malmstrom R."/>
            <person name="Stieglmeier M."/>
            <person name="Klingl A."/>
            <person name="Woyke T."/>
            <person name="Ryan C.M."/>
            <person name="Banfield J.F."/>
        </authorList>
    </citation>
    <scope>NUCLEOTIDE SEQUENCE [LARGE SCALE GENOMIC DNA]</scope>
    <source>
        <strain evidence="6">CG17_big_fil_post_rev_8_21_14_2_50_48_46</strain>
    </source>
</reference>
<dbReference type="PANTHER" id="PTHR24567:SF74">
    <property type="entry name" value="HTH-TYPE TRANSCRIPTIONAL REGULATOR ARCR"/>
    <property type="match status" value="1"/>
</dbReference>
<evidence type="ECO:0000256" key="2">
    <source>
        <dbReference type="ARBA" id="ARBA00023125"/>
    </source>
</evidence>
<dbReference type="InterPro" id="IPR050397">
    <property type="entry name" value="Env_Response_Regulators"/>
</dbReference>
<dbReference type="InterPro" id="IPR036390">
    <property type="entry name" value="WH_DNA-bd_sf"/>
</dbReference>
<keyword evidence="2" id="KW-0238">DNA-binding</keyword>
<evidence type="ECO:0000259" key="4">
    <source>
        <dbReference type="PROSITE" id="PS50042"/>
    </source>
</evidence>
<dbReference type="AlphaFoldDB" id="A0A2M7FY93"/>
<keyword evidence="3" id="KW-0804">Transcription</keyword>
<dbReference type="CDD" id="cd00038">
    <property type="entry name" value="CAP_ED"/>
    <property type="match status" value="1"/>
</dbReference>
<evidence type="ECO:0000259" key="5">
    <source>
        <dbReference type="PROSITE" id="PS51063"/>
    </source>
</evidence>
<dbReference type="SUPFAM" id="SSF46785">
    <property type="entry name" value="Winged helix' DNA-binding domain"/>
    <property type="match status" value="1"/>
</dbReference>
<dbReference type="Pfam" id="PF13545">
    <property type="entry name" value="HTH_Crp_2"/>
    <property type="match status" value="1"/>
</dbReference>
<dbReference type="InterPro" id="IPR014710">
    <property type="entry name" value="RmlC-like_jellyroll"/>
</dbReference>
<evidence type="ECO:0000313" key="7">
    <source>
        <dbReference type="Proteomes" id="UP000231019"/>
    </source>
</evidence>
<dbReference type="SMART" id="SM00100">
    <property type="entry name" value="cNMP"/>
    <property type="match status" value="1"/>
</dbReference>
<dbReference type="GO" id="GO:0005829">
    <property type="term" value="C:cytosol"/>
    <property type="evidence" value="ECO:0007669"/>
    <property type="project" value="TreeGrafter"/>
</dbReference>
<dbReference type="Pfam" id="PF00027">
    <property type="entry name" value="cNMP_binding"/>
    <property type="match status" value="1"/>
</dbReference>
<evidence type="ECO:0008006" key="8">
    <source>
        <dbReference type="Google" id="ProtNLM"/>
    </source>
</evidence>
<dbReference type="Proteomes" id="UP000231019">
    <property type="component" value="Unassembled WGS sequence"/>
</dbReference>
<name>A0A2M7FY93_9BACT</name>
<feature type="domain" description="Cyclic nucleotide-binding" evidence="4">
    <location>
        <begin position="34"/>
        <end position="155"/>
    </location>
</feature>
<dbReference type="InterPro" id="IPR000595">
    <property type="entry name" value="cNMP-bd_dom"/>
</dbReference>
<organism evidence="6 7">
    <name type="scientific">bacterium (Candidatus Blackallbacteria) CG17_big_fil_post_rev_8_21_14_2_50_48_46</name>
    <dbReference type="NCBI Taxonomy" id="2014261"/>
    <lineage>
        <taxon>Bacteria</taxon>
        <taxon>Candidatus Blackallbacteria</taxon>
    </lineage>
</organism>
<dbReference type="SMART" id="SM00419">
    <property type="entry name" value="HTH_CRP"/>
    <property type="match status" value="1"/>
</dbReference>
<dbReference type="Gene3D" id="2.60.120.10">
    <property type="entry name" value="Jelly Rolls"/>
    <property type="match status" value="1"/>
</dbReference>
<dbReference type="PANTHER" id="PTHR24567">
    <property type="entry name" value="CRP FAMILY TRANSCRIPTIONAL REGULATORY PROTEIN"/>
    <property type="match status" value="1"/>
</dbReference>
<dbReference type="InterPro" id="IPR018490">
    <property type="entry name" value="cNMP-bd_dom_sf"/>
</dbReference>
<protein>
    <recommendedName>
        <fullName evidence="8">Crp/Fnr family transcriptional regulator</fullName>
    </recommendedName>
</protein>
<dbReference type="SUPFAM" id="SSF51206">
    <property type="entry name" value="cAMP-binding domain-like"/>
    <property type="match status" value="1"/>
</dbReference>
<feature type="domain" description="HTH crp-type" evidence="5">
    <location>
        <begin position="169"/>
        <end position="242"/>
    </location>
</feature>
<dbReference type="GO" id="GO:0003677">
    <property type="term" value="F:DNA binding"/>
    <property type="evidence" value="ECO:0007669"/>
    <property type="project" value="UniProtKB-KW"/>
</dbReference>
<dbReference type="PROSITE" id="PS51063">
    <property type="entry name" value="HTH_CRP_2"/>
    <property type="match status" value="1"/>
</dbReference>
<comment type="caution">
    <text evidence="6">The sequence shown here is derived from an EMBL/GenBank/DDBJ whole genome shotgun (WGS) entry which is preliminary data.</text>
</comment>
<evidence type="ECO:0000313" key="6">
    <source>
        <dbReference type="EMBL" id="PIW14281.1"/>
    </source>
</evidence>
<dbReference type="Gene3D" id="1.10.10.10">
    <property type="entry name" value="Winged helix-like DNA-binding domain superfamily/Winged helix DNA-binding domain"/>
    <property type="match status" value="1"/>
</dbReference>
<dbReference type="EMBL" id="PFFQ01000061">
    <property type="protein sequence ID" value="PIW14281.1"/>
    <property type="molecule type" value="Genomic_DNA"/>
</dbReference>
<dbReference type="PROSITE" id="PS50042">
    <property type="entry name" value="CNMP_BINDING_3"/>
    <property type="match status" value="1"/>
</dbReference>
<dbReference type="InterPro" id="IPR012318">
    <property type="entry name" value="HTH_CRP"/>
</dbReference>